<organism evidence="2 3">
    <name type="scientific">Sinimarinibacterium flocculans</name>
    <dbReference type="NCBI Taxonomy" id="985250"/>
    <lineage>
        <taxon>Bacteria</taxon>
        <taxon>Pseudomonadati</taxon>
        <taxon>Pseudomonadota</taxon>
        <taxon>Gammaproteobacteria</taxon>
        <taxon>Nevskiales</taxon>
        <taxon>Nevskiaceae</taxon>
        <taxon>Sinimarinibacterium</taxon>
    </lineage>
</organism>
<proteinExistence type="predicted"/>
<gene>
    <name evidence="2" type="ORF">C8D93_101253</name>
</gene>
<accession>A0A318EEK6</accession>
<dbReference type="RefSeq" id="WP_110263348.1">
    <property type="nucleotide sequence ID" value="NZ_CAKZQT010000007.1"/>
</dbReference>
<keyword evidence="1" id="KW-0732">Signal</keyword>
<name>A0A318EEK6_9GAMM</name>
<feature type="signal peptide" evidence="1">
    <location>
        <begin position="1"/>
        <end position="25"/>
    </location>
</feature>
<evidence type="ECO:0000313" key="2">
    <source>
        <dbReference type="EMBL" id="PXV71209.1"/>
    </source>
</evidence>
<protein>
    <submittedName>
        <fullName evidence="2">Uncharacterized protein</fullName>
    </submittedName>
</protein>
<dbReference type="Proteomes" id="UP000248330">
    <property type="component" value="Unassembled WGS sequence"/>
</dbReference>
<dbReference type="AlphaFoldDB" id="A0A318EEK6"/>
<comment type="caution">
    <text evidence="2">The sequence shown here is derived from an EMBL/GenBank/DDBJ whole genome shotgun (WGS) entry which is preliminary data.</text>
</comment>
<evidence type="ECO:0000313" key="3">
    <source>
        <dbReference type="Proteomes" id="UP000248330"/>
    </source>
</evidence>
<sequence length="268" mass="28294">MAISHTVSRLFCAWALGLCTLPVAAASLSDLFAAVPRPPADAATAVTWVADGAVIQPEVVTLRQAITAERAAVAELNGGAAPQPGTPVAAAPNDPPEVQRAARAYADYLTANGGERSPQAALAKRKRWLQRALGQQQMEVNRRMRPCPAPCTDSAILAENQQHLEARMRILDTEIRTWNALFDDWKKTRGAYVIPGDLSLGVAAPAAATATPQGRSTLASYRAAMLDEVEMLLSITELSALRAAAITSGLDERTPDSISGATKKTSGS</sequence>
<evidence type="ECO:0000256" key="1">
    <source>
        <dbReference type="SAM" id="SignalP"/>
    </source>
</evidence>
<feature type="chain" id="PRO_5016371437" evidence="1">
    <location>
        <begin position="26"/>
        <end position="268"/>
    </location>
</feature>
<dbReference type="EMBL" id="QICN01000001">
    <property type="protein sequence ID" value="PXV71209.1"/>
    <property type="molecule type" value="Genomic_DNA"/>
</dbReference>
<reference evidence="2 3" key="1">
    <citation type="submission" date="2018-04" db="EMBL/GenBank/DDBJ databases">
        <title>Genomic Encyclopedia of Type Strains, Phase IV (KMG-IV): sequencing the most valuable type-strain genomes for metagenomic binning, comparative biology and taxonomic classification.</title>
        <authorList>
            <person name="Goeker M."/>
        </authorList>
    </citation>
    <scope>NUCLEOTIDE SEQUENCE [LARGE SCALE GENOMIC DNA]</scope>
    <source>
        <strain evidence="2 3">DSM 104150</strain>
    </source>
</reference>
<keyword evidence="3" id="KW-1185">Reference proteome</keyword>
<dbReference type="OrthoDB" id="7061322at2"/>